<dbReference type="InterPro" id="IPR046700">
    <property type="entry name" value="DUF6570"/>
</dbReference>
<dbReference type="Pfam" id="PF20209">
    <property type="entry name" value="DUF6570"/>
    <property type="match status" value="1"/>
</dbReference>
<accession>A0A369K0H8</accession>
<dbReference type="InParanoid" id="A0A369K0H8"/>
<evidence type="ECO:0000313" key="3">
    <source>
        <dbReference type="Proteomes" id="UP000076154"/>
    </source>
</evidence>
<dbReference type="Proteomes" id="UP000076154">
    <property type="component" value="Unassembled WGS sequence"/>
</dbReference>
<dbReference type="EMBL" id="LUEZ02000040">
    <property type="protein sequence ID" value="RDB26277.1"/>
    <property type="molecule type" value="Genomic_DNA"/>
</dbReference>
<keyword evidence="3" id="KW-1185">Reference proteome</keyword>
<comment type="caution">
    <text evidence="2">The sequence shown here is derived from an EMBL/GenBank/DDBJ whole genome shotgun (WGS) entry which is preliminary data.</text>
</comment>
<organism evidence="2 3">
    <name type="scientific">Hypsizygus marmoreus</name>
    <name type="common">White beech mushroom</name>
    <name type="synonym">Agaricus marmoreus</name>
    <dbReference type="NCBI Taxonomy" id="39966"/>
    <lineage>
        <taxon>Eukaryota</taxon>
        <taxon>Fungi</taxon>
        <taxon>Dikarya</taxon>
        <taxon>Basidiomycota</taxon>
        <taxon>Agaricomycotina</taxon>
        <taxon>Agaricomycetes</taxon>
        <taxon>Agaricomycetidae</taxon>
        <taxon>Agaricales</taxon>
        <taxon>Tricholomatineae</taxon>
        <taxon>Lyophyllaceae</taxon>
        <taxon>Hypsizygus</taxon>
    </lineage>
</organism>
<evidence type="ECO:0000259" key="1">
    <source>
        <dbReference type="Pfam" id="PF20209"/>
    </source>
</evidence>
<reference evidence="2" key="1">
    <citation type="submission" date="2018-04" db="EMBL/GenBank/DDBJ databases">
        <title>Whole genome sequencing of Hypsizygus marmoreus.</title>
        <authorList>
            <person name="Choi I.-G."/>
            <person name="Min B."/>
            <person name="Kim J.-G."/>
            <person name="Kim S."/>
            <person name="Oh Y.-L."/>
            <person name="Kong W.-S."/>
            <person name="Park H."/>
            <person name="Jeong J."/>
            <person name="Song E.-S."/>
        </authorList>
    </citation>
    <scope>NUCLEOTIDE SEQUENCE [LARGE SCALE GENOMIC DNA]</scope>
    <source>
        <strain evidence="2">51987-8</strain>
    </source>
</reference>
<sequence>MEILLITPRFYALSIFKVSPASLDILALPFADEHERLILSPSIPLDVTTLRQVVHVESDAASHLNSHAELRVRREWVARAIQWLKYNNPEFERIGIDKRSLATLPLDGLLEGIHVRERGPGRLQCVIAHHIRILIVHVGYSHASVNFDIMSSWTGEAYLLCFPTLFPRGFGPVESVDDEIEEWSTWILAQDEDIFKKTPAFRFLHQRALDSVRLNNDADRH</sequence>
<proteinExistence type="predicted"/>
<gene>
    <name evidence="2" type="ORF">Hypma_006700</name>
</gene>
<evidence type="ECO:0000313" key="2">
    <source>
        <dbReference type="EMBL" id="RDB26277.1"/>
    </source>
</evidence>
<protein>
    <recommendedName>
        <fullName evidence="1">DUF6570 domain-containing protein</fullName>
    </recommendedName>
</protein>
<dbReference type="AlphaFoldDB" id="A0A369K0H8"/>
<name>A0A369K0H8_HYPMA</name>
<feature type="domain" description="DUF6570" evidence="1">
    <location>
        <begin position="41"/>
        <end position="101"/>
    </location>
</feature>